<evidence type="ECO:0000313" key="2">
    <source>
        <dbReference type="EMBL" id="TMW56718.1"/>
    </source>
</evidence>
<feature type="region of interest" description="Disordered" evidence="1">
    <location>
        <begin position="1"/>
        <end position="60"/>
    </location>
</feature>
<dbReference type="AlphaFoldDB" id="A0A8K1C5C9"/>
<name>A0A8K1C5C9_PYTOL</name>
<feature type="compositionally biased region" description="Acidic residues" evidence="1">
    <location>
        <begin position="46"/>
        <end position="56"/>
    </location>
</feature>
<gene>
    <name evidence="2" type="ORF">Poli38472_006728</name>
</gene>
<sequence length="269" mass="29878">MASTPPGGDANSLDDQQWRQMRRQMPCLQFDPVPETPPLLPRSLYSDEEVEGEESSPIEIASEPSVGRALVLEDLTCHPPSLVETPIFPVGTFPIHTHSVSTMIANESMATLLTSSKPSATTQVPMKTVKADPPSSAITETPPLATVTVPEEDELSFDLNTLETQIADAQDTLRHAMMAAVAAAMTQMRREADLEHRKRDAAHANVVAMLETRVDVLTERHRSREKRDHQDSAVLERFSQHVARCRQREVRCFFLTIVVFEISKSLSIV</sequence>
<protein>
    <submittedName>
        <fullName evidence="2">Uncharacterized protein</fullName>
    </submittedName>
</protein>
<keyword evidence="3" id="KW-1185">Reference proteome</keyword>
<evidence type="ECO:0000256" key="1">
    <source>
        <dbReference type="SAM" id="MobiDB-lite"/>
    </source>
</evidence>
<comment type="caution">
    <text evidence="2">The sequence shown here is derived from an EMBL/GenBank/DDBJ whole genome shotgun (WGS) entry which is preliminary data.</text>
</comment>
<accession>A0A8K1C5C9</accession>
<evidence type="ECO:0000313" key="3">
    <source>
        <dbReference type="Proteomes" id="UP000794436"/>
    </source>
</evidence>
<organism evidence="2 3">
    <name type="scientific">Pythium oligandrum</name>
    <name type="common">Mycoparasitic fungus</name>
    <dbReference type="NCBI Taxonomy" id="41045"/>
    <lineage>
        <taxon>Eukaryota</taxon>
        <taxon>Sar</taxon>
        <taxon>Stramenopiles</taxon>
        <taxon>Oomycota</taxon>
        <taxon>Peronosporomycetes</taxon>
        <taxon>Pythiales</taxon>
        <taxon>Pythiaceae</taxon>
        <taxon>Pythium</taxon>
    </lineage>
</organism>
<proteinExistence type="predicted"/>
<reference evidence="2" key="1">
    <citation type="submission" date="2019-03" db="EMBL/GenBank/DDBJ databases">
        <title>Long read genome sequence of the mycoparasitic Pythium oligandrum ATCC 38472 isolated from sugarbeet rhizosphere.</title>
        <authorList>
            <person name="Gaulin E."/>
        </authorList>
    </citation>
    <scope>NUCLEOTIDE SEQUENCE</scope>
    <source>
        <strain evidence="2">ATCC 38472_TT</strain>
    </source>
</reference>
<dbReference type="Proteomes" id="UP000794436">
    <property type="component" value="Unassembled WGS sequence"/>
</dbReference>
<dbReference type="EMBL" id="SPLM01000145">
    <property type="protein sequence ID" value="TMW56718.1"/>
    <property type="molecule type" value="Genomic_DNA"/>
</dbReference>